<accession>A0A2I7RNL0</accession>
<name>A0A2I7RNL0_9CAUD</name>
<dbReference type="Proteomes" id="UP000269294">
    <property type="component" value="Segment"/>
</dbReference>
<keyword evidence="2" id="KW-1185">Reference proteome</keyword>
<protein>
    <submittedName>
        <fullName evidence="1">Holin</fullName>
    </submittedName>
</protein>
<proteinExistence type="predicted"/>
<evidence type="ECO:0000313" key="2">
    <source>
        <dbReference type="Proteomes" id="UP000269294"/>
    </source>
</evidence>
<reference evidence="1 2" key="1">
    <citation type="submission" date="2017-11" db="EMBL/GenBank/DDBJ databases">
        <title>A major lineage of nontailed dsDNA viruses as unrecognized killers of marine bacteria.</title>
        <authorList>
            <person name="Kauffman K.M."/>
            <person name="Hussain F.A."/>
            <person name="Yang J."/>
            <person name="Arevalo P."/>
            <person name="Brown J.M."/>
            <person name="Chang W.K."/>
            <person name="VanInsberghe D."/>
            <person name="Elsherbini J."/>
            <person name="Cutler M.B."/>
            <person name="Kelly L."/>
            <person name="Polz M.F."/>
        </authorList>
    </citation>
    <scope>NUCLEOTIDE SEQUENCE [LARGE SCALE GENOMIC DNA]</scope>
</reference>
<gene>
    <name evidence="1" type="ORF">NVP1204O_08</name>
</gene>
<evidence type="ECO:0000313" key="1">
    <source>
        <dbReference type="EMBL" id="AUR95228.1"/>
    </source>
</evidence>
<organism evidence="1 2">
    <name type="scientific">Vibrio phage 1.204.O._10N.222.46.F12</name>
    <dbReference type="NCBI Taxonomy" id="1881263"/>
    <lineage>
        <taxon>Viruses</taxon>
        <taxon>Duplodnaviria</taxon>
        <taxon>Heunggongvirae</taxon>
        <taxon>Uroviricota</taxon>
        <taxon>Caudoviricetes</taxon>
        <taxon>Autographivirales</taxon>
        <taxon>Cyclitvirus</taxon>
        <taxon>Cyclitvirus cyclit</taxon>
    </lineage>
</organism>
<sequence>MSNTAQVIVQEATKAAPVITVQGMQFFGLPLNDVVQLCTLLYLALQGGYLLWKWRKESNKDE</sequence>
<dbReference type="EMBL" id="MG592574">
    <property type="protein sequence ID" value="AUR95228.1"/>
    <property type="molecule type" value="Genomic_DNA"/>
</dbReference>